<gene>
    <name evidence="6" type="ORF">QVD17_35355</name>
</gene>
<evidence type="ECO:0000256" key="2">
    <source>
        <dbReference type="ARBA" id="ARBA00022801"/>
    </source>
</evidence>
<reference evidence="6" key="1">
    <citation type="journal article" date="2023" name="bioRxiv">
        <title>Improved chromosome-level genome assembly for marigold (Tagetes erecta).</title>
        <authorList>
            <person name="Jiang F."/>
            <person name="Yuan L."/>
            <person name="Wang S."/>
            <person name="Wang H."/>
            <person name="Xu D."/>
            <person name="Wang A."/>
            <person name="Fan W."/>
        </authorList>
    </citation>
    <scope>NUCLEOTIDE SEQUENCE</scope>
    <source>
        <strain evidence="6">WSJ</strain>
        <tissue evidence="6">Leaf</tissue>
    </source>
</reference>
<evidence type="ECO:0000256" key="3">
    <source>
        <dbReference type="ARBA" id="ARBA00023295"/>
    </source>
</evidence>
<dbReference type="InterPro" id="IPR017853">
    <property type="entry name" value="GH"/>
</dbReference>
<comment type="similarity">
    <text evidence="1 4">Belongs to the glycosyl hydrolase 17 family.</text>
</comment>
<dbReference type="AlphaFoldDB" id="A0AAD8K0U2"/>
<accession>A0AAD8K0U2</accession>
<keyword evidence="2 5" id="KW-0378">Hydrolase</keyword>
<dbReference type="PANTHER" id="PTHR32227">
    <property type="entry name" value="GLUCAN ENDO-1,3-BETA-GLUCOSIDASE BG1-RELATED-RELATED"/>
    <property type="match status" value="1"/>
</dbReference>
<protein>
    <submittedName>
        <fullName evidence="6">Uncharacterized protein</fullName>
    </submittedName>
</protein>
<dbReference type="GO" id="GO:0004553">
    <property type="term" value="F:hydrolase activity, hydrolyzing O-glycosyl compounds"/>
    <property type="evidence" value="ECO:0007669"/>
    <property type="project" value="InterPro"/>
</dbReference>
<dbReference type="FunFam" id="3.20.20.80:FF:000010">
    <property type="entry name" value="glucan endo-1,3-beta-glucosidase, basic"/>
    <property type="match status" value="1"/>
</dbReference>
<evidence type="ECO:0000256" key="1">
    <source>
        <dbReference type="ARBA" id="ARBA00008773"/>
    </source>
</evidence>
<organism evidence="6 7">
    <name type="scientific">Tagetes erecta</name>
    <name type="common">African marigold</name>
    <dbReference type="NCBI Taxonomy" id="13708"/>
    <lineage>
        <taxon>Eukaryota</taxon>
        <taxon>Viridiplantae</taxon>
        <taxon>Streptophyta</taxon>
        <taxon>Embryophyta</taxon>
        <taxon>Tracheophyta</taxon>
        <taxon>Spermatophyta</taxon>
        <taxon>Magnoliopsida</taxon>
        <taxon>eudicotyledons</taxon>
        <taxon>Gunneridae</taxon>
        <taxon>Pentapetalae</taxon>
        <taxon>asterids</taxon>
        <taxon>campanulids</taxon>
        <taxon>Asterales</taxon>
        <taxon>Asteraceae</taxon>
        <taxon>Asteroideae</taxon>
        <taxon>Heliantheae alliance</taxon>
        <taxon>Tageteae</taxon>
        <taxon>Tagetes</taxon>
    </lineage>
</organism>
<evidence type="ECO:0000313" key="7">
    <source>
        <dbReference type="Proteomes" id="UP001229421"/>
    </source>
</evidence>
<evidence type="ECO:0000256" key="4">
    <source>
        <dbReference type="RuleBase" id="RU004335"/>
    </source>
</evidence>
<comment type="caution">
    <text evidence="6">The sequence shown here is derived from an EMBL/GenBank/DDBJ whole genome shotgun (WGS) entry which is preliminary data.</text>
</comment>
<dbReference type="GO" id="GO:0005975">
    <property type="term" value="P:carbohydrate metabolic process"/>
    <property type="evidence" value="ECO:0007669"/>
    <property type="project" value="InterPro"/>
</dbReference>
<keyword evidence="3 5" id="KW-0326">Glycosidase</keyword>
<dbReference type="InterPro" id="IPR000490">
    <property type="entry name" value="Glyco_hydro_17"/>
</dbReference>
<proteinExistence type="inferred from homology"/>
<evidence type="ECO:0000256" key="5">
    <source>
        <dbReference type="RuleBase" id="RU004336"/>
    </source>
</evidence>
<dbReference type="Proteomes" id="UP001229421">
    <property type="component" value="Unassembled WGS sequence"/>
</dbReference>
<sequence length="418" mass="46935">MASVILMAKTWNIWLARNNLNFNLMTSTIEGVSWLMVDFIDYIYGFMSQTNSINIHGNKAPCISLLAPFKASNLHRLICDLLKIIMLVIFFLMFNLAKTEARSVGVCYGQIGDGLPSEQDVINLYKRNGITKMRIYGPNPAILRALRRTNIELIMDVPNDSLQSLTYPNAATTWVRTNILNYPNVRFRYIAVGNEVDPNNDKRQFVDFVLPAMKNVQKAIRDAGLSNQIKVSTATYTGLLSKSYPPRDGTFADNVQGFIEPIIKFLVENNSPMLANIYPFFAYAGTPNIDLSYALFTAPGTVVTDKDRQYSNLFDAMFDAHYAAQSRLGGANLEIVVSETGWPSAGNKGATVENAETYYKNLIAHLKRTSGTPARPGKCIQTYLFAMFDENKKVGEESEKHFGLFSPNQRPKYQLNFN</sequence>
<dbReference type="Pfam" id="PF00332">
    <property type="entry name" value="Glyco_hydro_17"/>
    <property type="match status" value="1"/>
</dbReference>
<dbReference type="EMBL" id="JAUHHV010000009">
    <property type="protein sequence ID" value="KAK1413579.1"/>
    <property type="molecule type" value="Genomic_DNA"/>
</dbReference>
<dbReference type="Gene3D" id="3.20.20.80">
    <property type="entry name" value="Glycosidases"/>
    <property type="match status" value="1"/>
</dbReference>
<dbReference type="SUPFAM" id="SSF51445">
    <property type="entry name" value="(Trans)glycosidases"/>
    <property type="match status" value="1"/>
</dbReference>
<evidence type="ECO:0000313" key="6">
    <source>
        <dbReference type="EMBL" id="KAK1413579.1"/>
    </source>
</evidence>
<dbReference type="InterPro" id="IPR044965">
    <property type="entry name" value="Glyco_hydro_17_plant"/>
</dbReference>
<name>A0AAD8K0U2_TARER</name>
<dbReference type="PROSITE" id="PS00587">
    <property type="entry name" value="GLYCOSYL_HYDROL_F17"/>
    <property type="match status" value="1"/>
</dbReference>
<keyword evidence="7" id="KW-1185">Reference proteome</keyword>